<evidence type="ECO:0000256" key="9">
    <source>
        <dbReference type="ARBA" id="ARBA00023065"/>
    </source>
</evidence>
<feature type="compositionally biased region" description="Polar residues" evidence="15">
    <location>
        <begin position="171"/>
        <end position="181"/>
    </location>
</feature>
<evidence type="ECO:0000313" key="18">
    <source>
        <dbReference type="EMBL" id="RDI38899.1"/>
    </source>
</evidence>
<protein>
    <submittedName>
        <fullName evidence="18">Polysaccharide export outer membrane protein</fullName>
    </submittedName>
</protein>
<keyword evidence="11" id="KW-0472">Membrane</keyword>
<evidence type="ECO:0000313" key="19">
    <source>
        <dbReference type="Proteomes" id="UP000254958"/>
    </source>
</evidence>
<dbReference type="GO" id="GO:0015288">
    <property type="term" value="F:porin activity"/>
    <property type="evidence" value="ECO:0007669"/>
    <property type="project" value="UniProtKB-KW"/>
</dbReference>
<dbReference type="GO" id="GO:0046930">
    <property type="term" value="C:pore complex"/>
    <property type="evidence" value="ECO:0007669"/>
    <property type="project" value="UniProtKB-KW"/>
</dbReference>
<keyword evidence="7" id="KW-0732">Signal</keyword>
<evidence type="ECO:0000256" key="7">
    <source>
        <dbReference type="ARBA" id="ARBA00022729"/>
    </source>
</evidence>
<evidence type="ECO:0000256" key="13">
    <source>
        <dbReference type="ARBA" id="ARBA00023237"/>
    </source>
</evidence>
<feature type="domain" description="SLBB" evidence="17">
    <location>
        <begin position="321"/>
        <end position="416"/>
    </location>
</feature>
<dbReference type="GO" id="GO:0006811">
    <property type="term" value="P:monoatomic ion transport"/>
    <property type="evidence" value="ECO:0007669"/>
    <property type="project" value="UniProtKB-KW"/>
</dbReference>
<keyword evidence="8" id="KW-0625">Polysaccharide transport</keyword>
<dbReference type="InterPro" id="IPR049712">
    <property type="entry name" value="Poly_export"/>
</dbReference>
<accession>A0A370G7J4</accession>
<keyword evidence="6" id="KW-0812">Transmembrane</keyword>
<comment type="caution">
    <text evidence="18">The sequence shown here is derived from an EMBL/GenBank/DDBJ whole genome shotgun (WGS) entry which is preliminary data.</text>
</comment>
<keyword evidence="5" id="KW-0762">Sugar transport</keyword>
<dbReference type="Gene3D" id="3.30.1950.10">
    <property type="entry name" value="wza like domain"/>
    <property type="match status" value="1"/>
</dbReference>
<dbReference type="Pfam" id="PF22461">
    <property type="entry name" value="SLBB_2"/>
    <property type="match status" value="1"/>
</dbReference>
<evidence type="ECO:0000256" key="6">
    <source>
        <dbReference type="ARBA" id="ARBA00022692"/>
    </source>
</evidence>
<dbReference type="InterPro" id="IPR054765">
    <property type="entry name" value="SLBB_dom"/>
</dbReference>
<keyword evidence="4" id="KW-1134">Transmembrane beta strand</keyword>
<keyword evidence="9" id="KW-0406">Ion transport</keyword>
<keyword evidence="12" id="KW-0564">Palmitate</keyword>
<evidence type="ECO:0000256" key="3">
    <source>
        <dbReference type="ARBA" id="ARBA00022448"/>
    </source>
</evidence>
<evidence type="ECO:0000256" key="8">
    <source>
        <dbReference type="ARBA" id="ARBA00023047"/>
    </source>
</evidence>
<dbReference type="GO" id="GO:0015159">
    <property type="term" value="F:polysaccharide transmembrane transporter activity"/>
    <property type="evidence" value="ECO:0007669"/>
    <property type="project" value="InterPro"/>
</dbReference>
<dbReference type="AlphaFoldDB" id="A0A370G7J4"/>
<organism evidence="18 19">
    <name type="scientific">Gluconacetobacter liquefaciens</name>
    <name type="common">Acetobacter liquefaciens</name>
    <dbReference type="NCBI Taxonomy" id="89584"/>
    <lineage>
        <taxon>Bacteria</taxon>
        <taxon>Pseudomonadati</taxon>
        <taxon>Pseudomonadota</taxon>
        <taxon>Alphaproteobacteria</taxon>
        <taxon>Acetobacterales</taxon>
        <taxon>Acetobacteraceae</taxon>
        <taxon>Gluconacetobacter</taxon>
    </lineage>
</organism>
<feature type="domain" description="Polysaccharide export protein N-terminal" evidence="16">
    <location>
        <begin position="109"/>
        <end position="232"/>
    </location>
</feature>
<evidence type="ECO:0000256" key="1">
    <source>
        <dbReference type="ARBA" id="ARBA00004571"/>
    </source>
</evidence>
<evidence type="ECO:0000259" key="17">
    <source>
        <dbReference type="Pfam" id="PF22461"/>
    </source>
</evidence>
<proteinExistence type="inferred from homology"/>
<dbReference type="Proteomes" id="UP000254958">
    <property type="component" value="Unassembled WGS sequence"/>
</dbReference>
<keyword evidence="19" id="KW-1185">Reference proteome</keyword>
<evidence type="ECO:0000256" key="4">
    <source>
        <dbReference type="ARBA" id="ARBA00022452"/>
    </source>
</evidence>
<evidence type="ECO:0000256" key="11">
    <source>
        <dbReference type="ARBA" id="ARBA00023136"/>
    </source>
</evidence>
<dbReference type="InterPro" id="IPR003715">
    <property type="entry name" value="Poly_export_N"/>
</dbReference>
<dbReference type="PANTHER" id="PTHR33619:SF3">
    <property type="entry name" value="POLYSACCHARIDE EXPORT PROTEIN GFCE-RELATED"/>
    <property type="match status" value="1"/>
</dbReference>
<dbReference type="GO" id="GO:0009279">
    <property type="term" value="C:cell outer membrane"/>
    <property type="evidence" value="ECO:0007669"/>
    <property type="project" value="UniProtKB-SubCell"/>
</dbReference>
<keyword evidence="14" id="KW-0449">Lipoprotein</keyword>
<dbReference type="Gene3D" id="3.10.560.10">
    <property type="entry name" value="Outer membrane lipoprotein wza domain like"/>
    <property type="match status" value="2"/>
</dbReference>
<sequence length="447" mass="47489">MDFYLGVVCRVVNTFPELCRLGNLTATCRMTTARLPGVLATSLFLLAGCSSLPRSGPTESHILQIQKDPKQNTQGFGIVKISADLLTLLASDAPTPLSSLEQVTDRATGNDMIGPGDTIQVSVYELGNSLFGGGGTNASGMSMASALAGEATSSQSTGSILSGSTSGQDPHGNSATATLSNLPPLNVSAKGTVTVPYVGTLNVAGRTVDQVATMVREALARKSQAPQVIVHVVQGVTNSAIVYGDVKRSGRVLLTPARERIMDVIALAQGTLHPPEDSIIQLTRGNRVVRVAMSIPESDPSQNIAIHPGDRVEVIYKPRTFTVFGAAGKVSEVPFTVPELSLAEAIARVGGPMDERADPNGIFLLRYENNDIVRRLGLPVTPGKSSTPIVYQIDMMNPGNYFLGQHFVMRDKDMLYFSNAKANEFYKLFALISTIIQPGITAGYMAH</sequence>
<evidence type="ECO:0000256" key="15">
    <source>
        <dbReference type="SAM" id="MobiDB-lite"/>
    </source>
</evidence>
<keyword evidence="13" id="KW-0998">Cell outer membrane</keyword>
<dbReference type="RefSeq" id="WP_245948919.1">
    <property type="nucleotide sequence ID" value="NZ_BJMI01000002.1"/>
</dbReference>
<keyword evidence="10" id="KW-0626">Porin</keyword>
<evidence type="ECO:0000256" key="10">
    <source>
        <dbReference type="ARBA" id="ARBA00023114"/>
    </source>
</evidence>
<gene>
    <name evidence="18" type="ORF">C7453_103360</name>
</gene>
<evidence type="ECO:0000256" key="14">
    <source>
        <dbReference type="ARBA" id="ARBA00023288"/>
    </source>
</evidence>
<reference evidence="18 19" key="1">
    <citation type="submission" date="2018-07" db="EMBL/GenBank/DDBJ databases">
        <title>Genomic Encyclopedia of Type Strains, Phase IV (KMG-IV): sequencing the most valuable type-strain genomes for metagenomic binning, comparative biology and taxonomic classification.</title>
        <authorList>
            <person name="Goeker M."/>
        </authorList>
    </citation>
    <scope>NUCLEOTIDE SEQUENCE [LARGE SCALE GENOMIC DNA]</scope>
    <source>
        <strain evidence="18 19">DSM 5603</strain>
    </source>
</reference>
<evidence type="ECO:0000259" key="16">
    <source>
        <dbReference type="Pfam" id="PF02563"/>
    </source>
</evidence>
<name>A0A370G7J4_GLULI</name>
<feature type="compositionally biased region" description="Low complexity" evidence="15">
    <location>
        <begin position="154"/>
        <end position="167"/>
    </location>
</feature>
<comment type="similarity">
    <text evidence="2">Belongs to the BexD/CtrA/VexA family.</text>
</comment>
<dbReference type="Pfam" id="PF02563">
    <property type="entry name" value="Poly_export"/>
    <property type="match status" value="1"/>
</dbReference>
<dbReference type="EMBL" id="QQAW01000003">
    <property type="protein sequence ID" value="RDI38899.1"/>
    <property type="molecule type" value="Genomic_DNA"/>
</dbReference>
<dbReference type="PANTHER" id="PTHR33619">
    <property type="entry name" value="POLYSACCHARIDE EXPORT PROTEIN GFCE-RELATED"/>
    <property type="match status" value="1"/>
</dbReference>
<evidence type="ECO:0000256" key="5">
    <source>
        <dbReference type="ARBA" id="ARBA00022597"/>
    </source>
</evidence>
<keyword evidence="3" id="KW-0813">Transport</keyword>
<evidence type="ECO:0000256" key="12">
    <source>
        <dbReference type="ARBA" id="ARBA00023139"/>
    </source>
</evidence>
<evidence type="ECO:0000256" key="2">
    <source>
        <dbReference type="ARBA" id="ARBA00009450"/>
    </source>
</evidence>
<feature type="region of interest" description="Disordered" evidence="15">
    <location>
        <begin position="154"/>
        <end position="181"/>
    </location>
</feature>
<comment type="subcellular location">
    <subcellularLocation>
        <location evidence="1">Cell outer membrane</location>
        <topology evidence="1">Multi-pass membrane protein</topology>
    </subcellularLocation>
</comment>